<dbReference type="Pfam" id="PF01532">
    <property type="entry name" value="Glyco_hydro_47"/>
    <property type="match status" value="1"/>
</dbReference>
<comment type="cofactor">
    <cofactor evidence="1">
        <name>Ca(2+)</name>
        <dbReference type="ChEBI" id="CHEBI:29108"/>
    </cofactor>
</comment>
<protein>
    <submittedName>
        <fullName evidence="7">Mannosyl-oligosaccharide 1,2-alpha-mannosidase IC</fullName>
    </submittedName>
</protein>
<comment type="caution">
    <text evidence="7">The sequence shown here is derived from an EMBL/GenBank/DDBJ whole genome shotgun (WGS) entry which is preliminary data.</text>
</comment>
<dbReference type="InterPro" id="IPR036026">
    <property type="entry name" value="Seven-hairpin_glycosidases"/>
</dbReference>
<reference evidence="7" key="1">
    <citation type="submission" date="2022-08" db="EMBL/GenBank/DDBJ databases">
        <title>Genome sequencing of akame (Lates japonicus).</title>
        <authorList>
            <person name="Hashiguchi Y."/>
            <person name="Takahashi H."/>
        </authorList>
    </citation>
    <scope>NUCLEOTIDE SEQUENCE</scope>
    <source>
        <strain evidence="7">Kochi</strain>
    </source>
</reference>
<dbReference type="GO" id="GO:0000139">
    <property type="term" value="C:Golgi membrane"/>
    <property type="evidence" value="ECO:0007669"/>
    <property type="project" value="TreeGrafter"/>
</dbReference>
<evidence type="ECO:0000256" key="6">
    <source>
        <dbReference type="SAM" id="MobiDB-lite"/>
    </source>
</evidence>
<feature type="region of interest" description="Disordered" evidence="6">
    <location>
        <begin position="43"/>
        <end position="78"/>
    </location>
</feature>
<dbReference type="GO" id="GO:0005975">
    <property type="term" value="P:carbohydrate metabolic process"/>
    <property type="evidence" value="ECO:0007669"/>
    <property type="project" value="InterPro"/>
</dbReference>
<dbReference type="GO" id="GO:0005509">
    <property type="term" value="F:calcium ion binding"/>
    <property type="evidence" value="ECO:0007669"/>
    <property type="project" value="InterPro"/>
</dbReference>
<keyword evidence="5" id="KW-1015">Disulfide bond</keyword>
<keyword evidence="4" id="KW-0378">Hydrolase</keyword>
<evidence type="ECO:0000256" key="4">
    <source>
        <dbReference type="ARBA" id="ARBA00022801"/>
    </source>
</evidence>
<sequence>MDGNGEASLFEVNIRYVGGLLSAYYLTGEELFKNKAVELGEKLPPRLQHANRNPPRSHQPGGGSPSKPAFTQLSLLHP</sequence>
<dbReference type="Gene3D" id="1.50.10.10">
    <property type="match status" value="1"/>
</dbReference>
<dbReference type="PANTHER" id="PTHR11742">
    <property type="entry name" value="MANNOSYL-OLIGOSACCHARIDE ALPHA-1,2-MANNOSIDASE-RELATED"/>
    <property type="match status" value="1"/>
</dbReference>
<keyword evidence="8" id="KW-1185">Reference proteome</keyword>
<evidence type="ECO:0000313" key="8">
    <source>
        <dbReference type="Proteomes" id="UP001279410"/>
    </source>
</evidence>
<dbReference type="EMBL" id="BRZM01000078">
    <property type="protein sequence ID" value="GLD65223.1"/>
    <property type="molecule type" value="Genomic_DNA"/>
</dbReference>
<feature type="compositionally biased region" description="Polar residues" evidence="6">
    <location>
        <begin position="69"/>
        <end position="78"/>
    </location>
</feature>
<comment type="similarity">
    <text evidence="3">Belongs to the glycosyl hydrolase 47 family.</text>
</comment>
<dbReference type="SUPFAM" id="SSF48225">
    <property type="entry name" value="Seven-hairpin glycosidases"/>
    <property type="match status" value="1"/>
</dbReference>
<evidence type="ECO:0000256" key="1">
    <source>
        <dbReference type="ARBA" id="ARBA00001913"/>
    </source>
</evidence>
<evidence type="ECO:0000313" key="7">
    <source>
        <dbReference type="EMBL" id="GLD65223.1"/>
    </source>
</evidence>
<dbReference type="InterPro" id="IPR050749">
    <property type="entry name" value="Glycosyl_Hydrolase_47"/>
</dbReference>
<organism evidence="7 8">
    <name type="scientific">Lates japonicus</name>
    <name type="common">Japanese lates</name>
    <dbReference type="NCBI Taxonomy" id="270547"/>
    <lineage>
        <taxon>Eukaryota</taxon>
        <taxon>Metazoa</taxon>
        <taxon>Chordata</taxon>
        <taxon>Craniata</taxon>
        <taxon>Vertebrata</taxon>
        <taxon>Euteleostomi</taxon>
        <taxon>Actinopterygii</taxon>
        <taxon>Neopterygii</taxon>
        <taxon>Teleostei</taxon>
        <taxon>Neoteleostei</taxon>
        <taxon>Acanthomorphata</taxon>
        <taxon>Carangaria</taxon>
        <taxon>Carangaria incertae sedis</taxon>
        <taxon>Centropomidae</taxon>
        <taxon>Lates</taxon>
    </lineage>
</organism>
<evidence type="ECO:0000256" key="3">
    <source>
        <dbReference type="ARBA" id="ARBA00007658"/>
    </source>
</evidence>
<accession>A0AAD3RDM6</accession>
<dbReference type="AlphaFoldDB" id="A0AAD3RDM6"/>
<dbReference type="GO" id="GO:0004571">
    <property type="term" value="F:mannosyl-oligosaccharide 1,2-alpha-mannosidase activity"/>
    <property type="evidence" value="ECO:0007669"/>
    <property type="project" value="InterPro"/>
</dbReference>
<evidence type="ECO:0000256" key="5">
    <source>
        <dbReference type="ARBA" id="ARBA00023157"/>
    </source>
</evidence>
<evidence type="ECO:0000256" key="2">
    <source>
        <dbReference type="ARBA" id="ARBA00004922"/>
    </source>
</evidence>
<dbReference type="InterPro" id="IPR012341">
    <property type="entry name" value="6hp_glycosidase-like_sf"/>
</dbReference>
<dbReference type="GO" id="GO:0070062">
    <property type="term" value="C:extracellular exosome"/>
    <property type="evidence" value="ECO:0007669"/>
    <property type="project" value="TreeGrafter"/>
</dbReference>
<dbReference type="Proteomes" id="UP001279410">
    <property type="component" value="Unassembled WGS sequence"/>
</dbReference>
<name>A0AAD3RDM6_LATJO</name>
<dbReference type="GO" id="GO:0005783">
    <property type="term" value="C:endoplasmic reticulum"/>
    <property type="evidence" value="ECO:0007669"/>
    <property type="project" value="TreeGrafter"/>
</dbReference>
<comment type="pathway">
    <text evidence="2">Protein modification; protein glycosylation.</text>
</comment>
<proteinExistence type="inferred from homology"/>
<gene>
    <name evidence="7" type="ORF">AKAME5_001670500</name>
</gene>
<dbReference type="InterPro" id="IPR001382">
    <property type="entry name" value="Glyco_hydro_47"/>
</dbReference>
<dbReference type="PANTHER" id="PTHR11742:SF28">
    <property type="entry name" value="MANNOSYL-OLIGOSACCHARIDE 1,2-ALPHA-MANNOSIDASE IC"/>
    <property type="match status" value="1"/>
</dbReference>